<dbReference type="InterPro" id="IPR028082">
    <property type="entry name" value="Peripla_BP_I"/>
</dbReference>
<dbReference type="Proteomes" id="UP000199647">
    <property type="component" value="Unassembled WGS sequence"/>
</dbReference>
<sequence>MSITRRLALVAGVTALIASGAWSAVASAADRPLIGAVLYARDSQFWQQVERGMKDAAEKNGVDLQFVLNRRQLPTEAQVMEDLMTRQVKAIVMSPLDKDASAAAAKQAKAQGIDIVEFNTFFADKSIASHSIGVDNRELAASVGREIAREIKTDLGGKARIGLIPLPAINSGSTVRKDGMMSALKGMDVKVVSEIQGATPEEGANAVENILRRDPGTQIIWSSNSGTLTGAASTVGRLGSKVKLYGIDMSRELAEAMQDPKGSIEAVSDQQPYQLGYLSVEAAAKDLAGQKSARNIQVPVRIYSRTDPKGLEDYLKLVKSLGG</sequence>
<dbReference type="Gene3D" id="3.40.50.2300">
    <property type="match status" value="2"/>
</dbReference>
<feature type="chain" id="PRO_5011525823" evidence="4">
    <location>
        <begin position="29"/>
        <end position="323"/>
    </location>
</feature>
<keyword evidence="7" id="KW-1185">Reference proteome</keyword>
<dbReference type="GO" id="GO:0030313">
    <property type="term" value="C:cell envelope"/>
    <property type="evidence" value="ECO:0007669"/>
    <property type="project" value="UniProtKB-SubCell"/>
</dbReference>
<comment type="similarity">
    <text evidence="2">Belongs to the bacterial solute-binding protein 2 family.</text>
</comment>
<dbReference type="Pfam" id="PF13407">
    <property type="entry name" value="Peripla_BP_4"/>
    <property type="match status" value="1"/>
</dbReference>
<dbReference type="PANTHER" id="PTHR46847:SF1">
    <property type="entry name" value="D-ALLOSE-BINDING PERIPLASMIC PROTEIN-RELATED"/>
    <property type="match status" value="1"/>
</dbReference>
<evidence type="ECO:0000313" key="7">
    <source>
        <dbReference type="Proteomes" id="UP000199647"/>
    </source>
</evidence>
<dbReference type="GO" id="GO:0030246">
    <property type="term" value="F:carbohydrate binding"/>
    <property type="evidence" value="ECO:0007669"/>
    <property type="project" value="UniProtKB-ARBA"/>
</dbReference>
<accession>A0A1H9EJE3</accession>
<evidence type="ECO:0000256" key="1">
    <source>
        <dbReference type="ARBA" id="ARBA00004196"/>
    </source>
</evidence>
<evidence type="ECO:0000256" key="2">
    <source>
        <dbReference type="ARBA" id="ARBA00007639"/>
    </source>
</evidence>
<dbReference type="OrthoDB" id="369027at2"/>
<proteinExistence type="inferred from homology"/>
<dbReference type="EMBL" id="FOFG01000003">
    <property type="protein sequence ID" value="SEQ25834.1"/>
    <property type="molecule type" value="Genomic_DNA"/>
</dbReference>
<comment type="subcellular location">
    <subcellularLocation>
        <location evidence="1">Cell envelope</location>
    </subcellularLocation>
</comment>
<gene>
    <name evidence="6" type="ORF">SAMN05216548_103192</name>
</gene>
<dbReference type="InterPro" id="IPR025997">
    <property type="entry name" value="SBP_2_dom"/>
</dbReference>
<name>A0A1H9EJE3_9HYPH</name>
<evidence type="ECO:0000256" key="3">
    <source>
        <dbReference type="ARBA" id="ARBA00022729"/>
    </source>
</evidence>
<dbReference type="SUPFAM" id="SSF53822">
    <property type="entry name" value="Periplasmic binding protein-like I"/>
    <property type="match status" value="1"/>
</dbReference>
<protein>
    <submittedName>
        <fullName evidence="6">Monosaccharide ABC transporter substrate-binding protein, CUT2 family</fullName>
    </submittedName>
</protein>
<reference evidence="6 7" key="1">
    <citation type="submission" date="2016-10" db="EMBL/GenBank/DDBJ databases">
        <authorList>
            <person name="de Groot N.N."/>
        </authorList>
    </citation>
    <scope>NUCLEOTIDE SEQUENCE [LARGE SCALE GENOMIC DNA]</scope>
    <source>
        <strain evidence="6 7">A52C2</strain>
    </source>
</reference>
<organism evidence="6 7">
    <name type="scientific">Faunimonas pinastri</name>
    <dbReference type="NCBI Taxonomy" id="1855383"/>
    <lineage>
        <taxon>Bacteria</taxon>
        <taxon>Pseudomonadati</taxon>
        <taxon>Pseudomonadota</taxon>
        <taxon>Alphaproteobacteria</taxon>
        <taxon>Hyphomicrobiales</taxon>
        <taxon>Afifellaceae</taxon>
        <taxon>Faunimonas</taxon>
    </lineage>
</organism>
<dbReference type="PANTHER" id="PTHR46847">
    <property type="entry name" value="D-ALLOSE-BINDING PERIPLASMIC PROTEIN-RELATED"/>
    <property type="match status" value="1"/>
</dbReference>
<dbReference type="RefSeq" id="WP_092495798.1">
    <property type="nucleotide sequence ID" value="NZ_FOFG01000003.1"/>
</dbReference>
<feature type="signal peptide" evidence="4">
    <location>
        <begin position="1"/>
        <end position="28"/>
    </location>
</feature>
<dbReference type="STRING" id="1855383.SAMN05216548_103192"/>
<feature type="domain" description="Periplasmic binding protein" evidence="5">
    <location>
        <begin position="34"/>
        <end position="291"/>
    </location>
</feature>
<evidence type="ECO:0000313" key="6">
    <source>
        <dbReference type="EMBL" id="SEQ25834.1"/>
    </source>
</evidence>
<dbReference type="AlphaFoldDB" id="A0A1H9EJE3"/>
<evidence type="ECO:0000259" key="5">
    <source>
        <dbReference type="Pfam" id="PF13407"/>
    </source>
</evidence>
<evidence type="ECO:0000256" key="4">
    <source>
        <dbReference type="SAM" id="SignalP"/>
    </source>
</evidence>
<keyword evidence="3 4" id="KW-0732">Signal</keyword>